<dbReference type="InterPro" id="IPR045864">
    <property type="entry name" value="aa-tRNA-synth_II/BPL/LPL"/>
</dbReference>
<dbReference type="InterPro" id="IPR006195">
    <property type="entry name" value="aa-tRNA-synth_II"/>
</dbReference>
<dbReference type="PROSITE" id="PS50862">
    <property type="entry name" value="AA_TRNA_LIGASE_II"/>
    <property type="match status" value="1"/>
</dbReference>
<dbReference type="InterPro" id="IPR036621">
    <property type="entry name" value="Anticodon-bd_dom_sf"/>
</dbReference>
<evidence type="ECO:0000256" key="7">
    <source>
        <dbReference type="ARBA" id="ARBA00017399"/>
    </source>
</evidence>
<keyword evidence="13" id="KW-0030">Aminoacyl-tRNA synthetase</keyword>
<feature type="binding site" evidence="17">
    <location>
        <position position="347"/>
    </location>
    <ligand>
        <name>L-histidine</name>
        <dbReference type="ChEBI" id="CHEBI:57595"/>
    </ligand>
</feature>
<feature type="binding site" evidence="17">
    <location>
        <begin position="351"/>
        <end position="352"/>
    </location>
    <ligand>
        <name>L-histidine</name>
        <dbReference type="ChEBI" id="CHEBI:57595"/>
    </ligand>
</feature>
<name>D1C4E1_SPHTD</name>
<evidence type="ECO:0000256" key="5">
    <source>
        <dbReference type="ARBA" id="ARBA00011738"/>
    </source>
</evidence>
<dbReference type="Pfam" id="PF13393">
    <property type="entry name" value="tRNA-synt_His"/>
    <property type="match status" value="2"/>
</dbReference>
<dbReference type="EMBL" id="CP001823">
    <property type="protein sequence ID" value="ACZ39108.1"/>
    <property type="molecule type" value="Genomic_DNA"/>
</dbReference>
<evidence type="ECO:0000259" key="18">
    <source>
        <dbReference type="PROSITE" id="PS50862"/>
    </source>
</evidence>
<keyword evidence="9" id="KW-0963">Cytoplasm</keyword>
<dbReference type="PANTHER" id="PTHR43707:SF1">
    <property type="entry name" value="HISTIDINE--TRNA LIGASE, MITOCHONDRIAL-RELATED"/>
    <property type="match status" value="1"/>
</dbReference>
<evidence type="ECO:0000256" key="16">
    <source>
        <dbReference type="ARBA" id="ARBA00047639"/>
    </source>
</evidence>
<comment type="similarity">
    <text evidence="3">Belongs to the class-II aminoacyl-tRNA synthetase family. HisZ subfamily.</text>
</comment>
<comment type="catalytic activity">
    <reaction evidence="16">
        <text>tRNA(His) + L-histidine + ATP = L-histidyl-tRNA(His) + AMP + diphosphate + H(+)</text>
        <dbReference type="Rhea" id="RHEA:17313"/>
        <dbReference type="Rhea" id="RHEA-COMP:9665"/>
        <dbReference type="Rhea" id="RHEA-COMP:9689"/>
        <dbReference type="ChEBI" id="CHEBI:15378"/>
        <dbReference type="ChEBI" id="CHEBI:30616"/>
        <dbReference type="ChEBI" id="CHEBI:33019"/>
        <dbReference type="ChEBI" id="CHEBI:57595"/>
        <dbReference type="ChEBI" id="CHEBI:78442"/>
        <dbReference type="ChEBI" id="CHEBI:78527"/>
        <dbReference type="ChEBI" id="CHEBI:456215"/>
        <dbReference type="EC" id="6.1.1.21"/>
    </reaction>
</comment>
<comment type="pathway">
    <text evidence="2">Amino-acid biosynthesis; L-histidine biosynthesis; L-histidine from 5-phospho-alpha-D-ribose 1-diphosphate: step 1/9.</text>
</comment>
<accession>D1C4E1</accession>
<dbReference type="InterPro" id="IPR041715">
    <property type="entry name" value="HisRS-like_core"/>
</dbReference>
<dbReference type="UniPathway" id="UPA00031">
    <property type="reaction ID" value="UER00006"/>
</dbReference>
<dbReference type="Gene3D" id="3.30.930.10">
    <property type="entry name" value="Bira Bifunctional Protein, Domain 2"/>
    <property type="match status" value="2"/>
</dbReference>
<feature type="domain" description="Aminoacyl-transfer RNA synthetases class-II family profile" evidence="18">
    <location>
        <begin position="35"/>
        <end position="401"/>
    </location>
</feature>
<dbReference type="GO" id="GO:0000166">
    <property type="term" value="F:nucleotide binding"/>
    <property type="evidence" value="ECO:0007669"/>
    <property type="project" value="UniProtKB-KW"/>
</dbReference>
<dbReference type="PANTHER" id="PTHR43707">
    <property type="entry name" value="HISTIDYL-TRNA SYNTHETASE"/>
    <property type="match status" value="1"/>
</dbReference>
<evidence type="ECO:0000256" key="4">
    <source>
        <dbReference type="ARBA" id="ARBA00011496"/>
    </source>
</evidence>
<dbReference type="GO" id="GO:0006427">
    <property type="term" value="P:histidyl-tRNA aminoacylation"/>
    <property type="evidence" value="ECO:0007669"/>
    <property type="project" value="TreeGrafter"/>
</dbReference>
<evidence type="ECO:0000256" key="10">
    <source>
        <dbReference type="ARBA" id="ARBA00022598"/>
    </source>
</evidence>
<dbReference type="EC" id="6.1.1.21" evidence="6"/>
<dbReference type="AlphaFoldDB" id="D1C4E1"/>
<evidence type="ECO:0000313" key="19">
    <source>
        <dbReference type="EMBL" id="ACZ39108.1"/>
    </source>
</evidence>
<dbReference type="RefSeq" id="WP_012872155.1">
    <property type="nucleotide sequence ID" value="NC_013523.1"/>
</dbReference>
<feature type="binding site" evidence="17">
    <location>
        <position position="119"/>
    </location>
    <ligand>
        <name>L-histidine</name>
        <dbReference type="ChEBI" id="CHEBI:57595"/>
    </ligand>
</feature>
<comment type="function">
    <text evidence="14">Required for the first step of histidine biosynthesis. May allow the feedback regulation of ATP phosphoribosyltransferase activity by histidine.</text>
</comment>
<evidence type="ECO:0000256" key="14">
    <source>
        <dbReference type="ARBA" id="ARBA00025246"/>
    </source>
</evidence>
<evidence type="ECO:0000256" key="1">
    <source>
        <dbReference type="ARBA" id="ARBA00004496"/>
    </source>
</evidence>
<gene>
    <name evidence="19" type="ordered locus">Sthe_1674</name>
</gene>
<evidence type="ECO:0000256" key="3">
    <source>
        <dbReference type="ARBA" id="ARBA00005539"/>
    </source>
</evidence>
<evidence type="ECO:0000256" key="17">
    <source>
        <dbReference type="PIRSR" id="PIRSR001549-1"/>
    </source>
</evidence>
<dbReference type="InterPro" id="IPR004154">
    <property type="entry name" value="Anticodon-bd"/>
</dbReference>
<sequence>MNDPRPSPRASQAAIERLRGMVDVDPSRYQARRLALERVLETFDRHGYRPIETPVVEPTELFLRKSGGERVAQMYAFHYRDREIALRPEHTASVLRMYADSMQGEPLPLRLSYAGPVFRYEKPQAGRTRQFTEVGCELLGAEGPVADAEVIHLALEGLRAVGVEGRLVLGHIGIVLDFLNRLPLRQRARDWLVWSMERLRKGQEVDLETALAGLVAGDPLASIFTEMSDTLHDIPPDRLEDWVLAILREVGVQVQGGTRTPEEIVAGLIAKMNRQSDAGDVRRAFDFVRELAAIQGPPGDVIPAVRALTRRHGLHDEPIARLEEVLDLLAAYGHAVDTIELSLGLGRGLHYYTGMLFEIYAPGRPGLQLCGGGRYDDLAQMLGTRQPLPACGFSYGLERVVEVAGITVEPPAPEVLVVPNSSAASAAAIRLSERLRAEGRRVEIDVRGRSVHASRKYALRRGIAEVMVVDEAGGVTVEPVARREDAVAATEGNDD</sequence>
<dbReference type="HOGENOM" id="CLU_025113_3_1_0"/>
<dbReference type="GO" id="GO:0004821">
    <property type="term" value="F:histidine-tRNA ligase activity"/>
    <property type="evidence" value="ECO:0007669"/>
    <property type="project" value="UniProtKB-EC"/>
</dbReference>
<dbReference type="KEGG" id="sti:Sthe_1674"/>
<organism evidence="19 20">
    <name type="scientific">Sphaerobacter thermophilus (strain ATCC 49802 / DSM 20745 / KCCM 41009 / NCIMB 13125 / S 6022)</name>
    <dbReference type="NCBI Taxonomy" id="479434"/>
    <lineage>
        <taxon>Bacteria</taxon>
        <taxon>Pseudomonadati</taxon>
        <taxon>Thermomicrobiota</taxon>
        <taxon>Thermomicrobia</taxon>
        <taxon>Sphaerobacterales</taxon>
        <taxon>Sphaerobacterineae</taxon>
        <taxon>Sphaerobacteraceae</taxon>
        <taxon>Sphaerobacter</taxon>
    </lineage>
</organism>
<evidence type="ECO:0000313" key="20">
    <source>
        <dbReference type="Proteomes" id="UP000002027"/>
    </source>
</evidence>
<dbReference type="CDD" id="cd00773">
    <property type="entry name" value="HisRS-like_core"/>
    <property type="match status" value="1"/>
</dbReference>
<dbReference type="Proteomes" id="UP000002027">
    <property type="component" value="Chromosome 1"/>
</dbReference>
<dbReference type="STRING" id="479434.Sthe_1674"/>
<keyword evidence="11" id="KW-0547">Nucleotide-binding</keyword>
<reference evidence="20" key="1">
    <citation type="submission" date="2009-11" db="EMBL/GenBank/DDBJ databases">
        <title>The complete chromosome 1 of Sphaerobacter thermophilus DSM 20745.</title>
        <authorList>
            <person name="Lucas S."/>
            <person name="Copeland A."/>
            <person name="Lapidus A."/>
            <person name="Glavina del Rio T."/>
            <person name="Dalin E."/>
            <person name="Tice H."/>
            <person name="Bruce D."/>
            <person name="Goodwin L."/>
            <person name="Pitluck S."/>
            <person name="Kyrpides N."/>
            <person name="Mavromatis K."/>
            <person name="Ivanova N."/>
            <person name="Mikhailova N."/>
            <person name="LaButti K.M."/>
            <person name="Clum A."/>
            <person name="Sun H.I."/>
            <person name="Brettin T."/>
            <person name="Detter J.C."/>
            <person name="Han C."/>
            <person name="Larimer F."/>
            <person name="Land M."/>
            <person name="Hauser L."/>
            <person name="Markowitz V."/>
            <person name="Cheng J.F."/>
            <person name="Hugenholtz P."/>
            <person name="Woyke T."/>
            <person name="Wu D."/>
            <person name="Steenblock K."/>
            <person name="Schneider S."/>
            <person name="Pukall R."/>
            <person name="Goeker M."/>
            <person name="Klenk H.P."/>
            <person name="Eisen J.A."/>
        </authorList>
    </citation>
    <scope>NUCLEOTIDE SEQUENCE [LARGE SCALE GENOMIC DNA]</scope>
    <source>
        <strain evidence="20">ATCC 49802 / DSM 20745 / S 6022</strain>
    </source>
</reference>
<proteinExistence type="inferred from homology"/>
<dbReference type="Gene3D" id="3.40.50.800">
    <property type="entry name" value="Anticodon-binding domain"/>
    <property type="match status" value="1"/>
</dbReference>
<evidence type="ECO:0000256" key="9">
    <source>
        <dbReference type="ARBA" id="ARBA00022490"/>
    </source>
</evidence>
<keyword evidence="20" id="KW-1185">Reference proteome</keyword>
<protein>
    <recommendedName>
        <fullName evidence="8">ATP phosphoribosyltransferase regulatory subunit</fullName>
        <ecNumber evidence="6">6.1.1.21</ecNumber>
    </recommendedName>
    <alternativeName>
        <fullName evidence="7">Histidine--tRNA ligase</fullName>
    </alternativeName>
    <alternativeName>
        <fullName evidence="15">Histidyl-tRNA synthetase</fullName>
    </alternativeName>
</protein>
<dbReference type="InterPro" id="IPR004516">
    <property type="entry name" value="HisRS/HisZ"/>
</dbReference>
<evidence type="ECO:0000256" key="11">
    <source>
        <dbReference type="ARBA" id="ARBA00022741"/>
    </source>
</evidence>
<dbReference type="eggNOG" id="COG0124">
    <property type="taxonomic scope" value="Bacteria"/>
</dbReference>
<keyword evidence="10 19" id="KW-0436">Ligase</keyword>
<evidence type="ECO:0000256" key="6">
    <source>
        <dbReference type="ARBA" id="ARBA00012815"/>
    </source>
</evidence>
<feature type="binding site" evidence="17">
    <location>
        <position position="137"/>
    </location>
    <ligand>
        <name>L-histidine</name>
        <dbReference type="ChEBI" id="CHEBI:57595"/>
    </ligand>
</feature>
<dbReference type="SUPFAM" id="SSF55681">
    <property type="entry name" value="Class II aaRS and biotin synthetases"/>
    <property type="match status" value="1"/>
</dbReference>
<dbReference type="InParanoid" id="D1C4E1"/>
<feature type="binding site" evidence="17">
    <location>
        <begin position="89"/>
        <end position="91"/>
    </location>
    <ligand>
        <name>L-histidine</name>
        <dbReference type="ChEBI" id="CHEBI:57595"/>
    </ligand>
</feature>
<comment type="subcellular location">
    <subcellularLocation>
        <location evidence="1">Cytoplasm</location>
    </subcellularLocation>
</comment>
<dbReference type="GO" id="GO:0005737">
    <property type="term" value="C:cytoplasm"/>
    <property type="evidence" value="ECO:0007669"/>
    <property type="project" value="UniProtKB-SubCell"/>
</dbReference>
<dbReference type="GO" id="GO:0000105">
    <property type="term" value="P:L-histidine biosynthetic process"/>
    <property type="evidence" value="ECO:0007669"/>
    <property type="project" value="UniProtKB-UniPathway"/>
</dbReference>
<keyword evidence="12" id="KW-0648">Protein biosynthesis</keyword>
<dbReference type="InterPro" id="IPR004517">
    <property type="entry name" value="HisZ"/>
</dbReference>
<dbReference type="SUPFAM" id="SSF52954">
    <property type="entry name" value="Class II aaRS ABD-related"/>
    <property type="match status" value="1"/>
</dbReference>
<evidence type="ECO:0000256" key="8">
    <source>
        <dbReference type="ARBA" id="ARBA00020397"/>
    </source>
</evidence>
<dbReference type="Pfam" id="PF03129">
    <property type="entry name" value="HGTP_anticodon"/>
    <property type="match status" value="1"/>
</dbReference>
<evidence type="ECO:0000256" key="2">
    <source>
        <dbReference type="ARBA" id="ARBA00004667"/>
    </source>
</evidence>
<reference evidence="19 20" key="2">
    <citation type="journal article" date="2010" name="Stand. Genomic Sci.">
        <title>Complete genome sequence of Desulfohalobium retbaense type strain (HR(100)).</title>
        <authorList>
            <person name="Spring S."/>
            <person name="Nolan M."/>
            <person name="Lapidus A."/>
            <person name="Glavina Del Rio T."/>
            <person name="Copeland A."/>
            <person name="Tice H."/>
            <person name="Cheng J.F."/>
            <person name="Lucas S."/>
            <person name="Land M."/>
            <person name="Chen F."/>
            <person name="Bruce D."/>
            <person name="Goodwin L."/>
            <person name="Pitluck S."/>
            <person name="Ivanova N."/>
            <person name="Mavromatis K."/>
            <person name="Mikhailova N."/>
            <person name="Pati A."/>
            <person name="Chen A."/>
            <person name="Palaniappan K."/>
            <person name="Hauser L."/>
            <person name="Chang Y.J."/>
            <person name="Jeffries C.D."/>
            <person name="Munk C."/>
            <person name="Kiss H."/>
            <person name="Chain P."/>
            <person name="Han C."/>
            <person name="Brettin T."/>
            <person name="Detter J.C."/>
            <person name="Schuler E."/>
            <person name="Goker M."/>
            <person name="Rohde M."/>
            <person name="Bristow J."/>
            <person name="Eisen J.A."/>
            <person name="Markowitz V."/>
            <person name="Hugenholtz P."/>
            <person name="Kyrpides N.C."/>
            <person name="Klenk H.P."/>
        </authorList>
    </citation>
    <scope>NUCLEOTIDE SEQUENCE [LARGE SCALE GENOMIC DNA]</scope>
    <source>
        <strain evidence="20">ATCC 49802 / DSM 20745 / S 6022</strain>
    </source>
</reference>
<comment type="subunit">
    <text evidence="4">Heteromultimer composed of HisG and HisZ subunits.</text>
</comment>
<comment type="subunit">
    <text evidence="5">Homodimer.</text>
</comment>
<evidence type="ECO:0000256" key="12">
    <source>
        <dbReference type="ARBA" id="ARBA00022917"/>
    </source>
</evidence>
<dbReference type="PIRSF" id="PIRSF001549">
    <property type="entry name" value="His-tRNA_synth"/>
    <property type="match status" value="1"/>
</dbReference>
<dbReference type="NCBIfam" id="TIGR00443">
    <property type="entry name" value="hisZ_biosyn_reg"/>
    <property type="match status" value="1"/>
</dbReference>
<evidence type="ECO:0000256" key="15">
    <source>
        <dbReference type="ARBA" id="ARBA00030619"/>
    </source>
</evidence>
<evidence type="ECO:0000256" key="13">
    <source>
        <dbReference type="ARBA" id="ARBA00023146"/>
    </source>
</evidence>